<dbReference type="EMBL" id="JABFOF010000004">
    <property type="protein sequence ID" value="KAG2399420.1"/>
    <property type="molecule type" value="Genomic_DNA"/>
</dbReference>
<evidence type="ECO:0000313" key="5">
    <source>
        <dbReference type="Proteomes" id="UP000053144"/>
    </source>
</evidence>
<evidence type="ECO:0000313" key="4">
    <source>
        <dbReference type="EMBL" id="KOM41139.1"/>
    </source>
</evidence>
<dbReference type="PANTHER" id="PTHR33681:SF4">
    <property type="entry name" value="OS12G0171100 PROTEIN"/>
    <property type="match status" value="1"/>
</dbReference>
<dbReference type="InterPro" id="IPR013320">
    <property type="entry name" value="ConA-like_dom_sf"/>
</dbReference>
<organism evidence="4 5">
    <name type="scientific">Phaseolus angularis</name>
    <name type="common">Azuki bean</name>
    <name type="synonym">Vigna angularis</name>
    <dbReference type="NCBI Taxonomy" id="3914"/>
    <lineage>
        <taxon>Eukaryota</taxon>
        <taxon>Viridiplantae</taxon>
        <taxon>Streptophyta</taxon>
        <taxon>Embryophyta</taxon>
        <taxon>Tracheophyta</taxon>
        <taxon>Spermatophyta</taxon>
        <taxon>Magnoliopsida</taxon>
        <taxon>eudicotyledons</taxon>
        <taxon>Gunneridae</taxon>
        <taxon>Pentapetalae</taxon>
        <taxon>rosids</taxon>
        <taxon>fabids</taxon>
        <taxon>Fabales</taxon>
        <taxon>Fabaceae</taxon>
        <taxon>Papilionoideae</taxon>
        <taxon>50 kb inversion clade</taxon>
        <taxon>NPAAA clade</taxon>
        <taxon>indigoferoid/millettioid clade</taxon>
        <taxon>Phaseoleae</taxon>
        <taxon>Vigna</taxon>
    </lineage>
</organism>
<dbReference type="OMA" id="IYDQWFR"/>
<dbReference type="STRING" id="3914.A0A0L9UF20"/>
<dbReference type="EMBL" id="CM003374">
    <property type="protein sequence ID" value="KOM41139.1"/>
    <property type="molecule type" value="Genomic_DNA"/>
</dbReference>
<evidence type="ECO:0000313" key="6">
    <source>
        <dbReference type="Proteomes" id="UP000743370"/>
    </source>
</evidence>
<evidence type="ECO:0000259" key="2">
    <source>
        <dbReference type="Pfam" id="PF08787"/>
    </source>
</evidence>
<dbReference type="Pfam" id="PF08787">
    <property type="entry name" value="Alginate_lyase2"/>
    <property type="match status" value="1"/>
</dbReference>
<reference evidence="4" key="2">
    <citation type="submission" date="2015-02" db="EMBL/GenBank/DDBJ databases">
        <authorList>
            <person name="Chooi Y.-H."/>
        </authorList>
    </citation>
    <scope>NUCLEOTIDE SEQUENCE</scope>
    <source>
        <tissue evidence="4">Seedling</tissue>
    </source>
</reference>
<dbReference type="OrthoDB" id="4221926at2759"/>
<dbReference type="Proteomes" id="UP000743370">
    <property type="component" value="Unassembled WGS sequence"/>
</dbReference>
<dbReference type="KEGG" id="var:108330376"/>
<feature type="signal peptide" evidence="1">
    <location>
        <begin position="1"/>
        <end position="26"/>
    </location>
</feature>
<dbReference type="PANTHER" id="PTHR33681">
    <property type="entry name" value="BINDING PROTEIN, PUTATIVE, EXPRESSED-RELATED"/>
    <property type="match status" value="1"/>
</dbReference>
<reference evidence="5" key="1">
    <citation type="journal article" date="2015" name="Proc. Natl. Acad. Sci. U.S.A.">
        <title>Genome sequencing of adzuki bean (Vigna angularis) provides insight into high starch and low fat accumulation and domestication.</title>
        <authorList>
            <person name="Yang K."/>
            <person name="Tian Z."/>
            <person name="Chen C."/>
            <person name="Luo L."/>
            <person name="Zhao B."/>
            <person name="Wang Z."/>
            <person name="Yu L."/>
            <person name="Li Y."/>
            <person name="Sun Y."/>
            <person name="Li W."/>
            <person name="Chen Y."/>
            <person name="Li Y."/>
            <person name="Zhang Y."/>
            <person name="Ai D."/>
            <person name="Zhao J."/>
            <person name="Shang C."/>
            <person name="Ma Y."/>
            <person name="Wu B."/>
            <person name="Wang M."/>
            <person name="Gao L."/>
            <person name="Sun D."/>
            <person name="Zhang P."/>
            <person name="Guo F."/>
            <person name="Wang W."/>
            <person name="Li Y."/>
            <person name="Wang J."/>
            <person name="Varshney R.K."/>
            <person name="Wang J."/>
            <person name="Ling H.Q."/>
            <person name="Wan P."/>
        </authorList>
    </citation>
    <scope>NUCLEOTIDE SEQUENCE</scope>
    <source>
        <strain evidence="5">cv. Jingnong 6</strain>
    </source>
</reference>
<keyword evidence="1" id="KW-0732">Signal</keyword>
<dbReference type="Proteomes" id="UP000053144">
    <property type="component" value="Chromosome 4"/>
</dbReference>
<feature type="chain" id="PRO_5005595611" evidence="1">
    <location>
        <begin position="27"/>
        <end position="216"/>
    </location>
</feature>
<dbReference type="InterPro" id="IPR014895">
    <property type="entry name" value="Alginate_lyase_2"/>
</dbReference>
<sequence>MVSQPIFHQALLPFLFCITTLSLVVADPTDGFTRLPSPSSNFQIQKHYDLPQNKCYTFSNGVYRFWVYTNDTSSTGTRARCELRIGNYYTSGVLQFEGYFYIPNGTTGTTIHQVVSSGVSAAAATATTSQSTVYHGSLTHFLSPTLETNIYDKWYRFSLIHDVGANNVKIFINGVQKFNGNGQVAGSHYMKIGVYAHEGASHYVESRWRNIKLFTR</sequence>
<protein>
    <submittedName>
        <fullName evidence="3">Citrate-binding protein</fullName>
    </submittedName>
</protein>
<dbReference type="SUPFAM" id="SSF49899">
    <property type="entry name" value="Concanavalin A-like lectins/glucanases"/>
    <property type="match status" value="1"/>
</dbReference>
<dbReference type="AlphaFoldDB" id="A0A0L9UF20"/>
<dbReference type="Gramene" id="KOM41139">
    <property type="protein sequence ID" value="KOM41139"/>
    <property type="gene ID" value="LR48_Vigan04g133700"/>
</dbReference>
<gene>
    <name evidence="3" type="ORF">HKW66_Vig0080980</name>
    <name evidence="4" type="ORF">LR48_Vigan04g133700</name>
</gene>
<evidence type="ECO:0000313" key="3">
    <source>
        <dbReference type="EMBL" id="KAG2399420.1"/>
    </source>
</evidence>
<evidence type="ECO:0000256" key="1">
    <source>
        <dbReference type="SAM" id="SignalP"/>
    </source>
</evidence>
<accession>A0A0L9UF20</accession>
<name>A0A0L9UF20_PHAAN</name>
<reference evidence="3 6" key="3">
    <citation type="submission" date="2020-05" db="EMBL/GenBank/DDBJ databases">
        <title>Vigna angularis (adzuki bean) Var. LongXiaoDou No. 4 denovo assembly.</title>
        <authorList>
            <person name="Xiang H."/>
        </authorList>
    </citation>
    <scope>NUCLEOTIDE SEQUENCE [LARGE SCALE GENOMIC DNA]</scope>
    <source>
        <tissue evidence="3">Leaf</tissue>
    </source>
</reference>
<proteinExistence type="predicted"/>
<feature type="domain" description="Alginate lyase 2" evidence="2">
    <location>
        <begin position="53"/>
        <end position="213"/>
    </location>
</feature>